<dbReference type="Proteomes" id="UP001152795">
    <property type="component" value="Unassembled WGS sequence"/>
</dbReference>
<dbReference type="GO" id="GO:0008836">
    <property type="term" value="F:diaminopimelate decarboxylase activity"/>
    <property type="evidence" value="ECO:0007669"/>
    <property type="project" value="TreeGrafter"/>
</dbReference>
<dbReference type="InterPro" id="IPR029066">
    <property type="entry name" value="PLP-binding_barrel"/>
</dbReference>
<keyword evidence="5" id="KW-1185">Reference proteome</keyword>
<dbReference type="PANTHER" id="PTHR43727">
    <property type="entry name" value="DIAMINOPIMELATE DECARBOXYLASE"/>
    <property type="match status" value="1"/>
</dbReference>
<organism evidence="4 5">
    <name type="scientific">Paramuricea clavata</name>
    <name type="common">Red gorgonian</name>
    <name type="synonym">Violescent sea-whip</name>
    <dbReference type="NCBI Taxonomy" id="317549"/>
    <lineage>
        <taxon>Eukaryota</taxon>
        <taxon>Metazoa</taxon>
        <taxon>Cnidaria</taxon>
        <taxon>Anthozoa</taxon>
        <taxon>Octocorallia</taxon>
        <taxon>Malacalcyonacea</taxon>
        <taxon>Plexauridae</taxon>
        <taxon>Paramuricea</taxon>
    </lineage>
</organism>
<dbReference type="Pfam" id="PF02784">
    <property type="entry name" value="Orn_Arg_deC_N"/>
    <property type="match status" value="1"/>
</dbReference>
<dbReference type="SUPFAM" id="SSF51419">
    <property type="entry name" value="PLP-binding barrel"/>
    <property type="match status" value="1"/>
</dbReference>
<dbReference type="Gene3D" id="2.40.37.10">
    <property type="entry name" value="Lyase, Ornithine Decarboxylase, Chain A, domain 1"/>
    <property type="match status" value="1"/>
</dbReference>
<keyword evidence="2" id="KW-0663">Pyridoxal phosphate</keyword>
<dbReference type="InterPro" id="IPR022644">
    <property type="entry name" value="De-COase2_N"/>
</dbReference>
<protein>
    <submittedName>
        <fullName evidence="4">Diaminopimelate decarboxylase</fullName>
    </submittedName>
</protein>
<dbReference type="EMBL" id="CACRXK020008883">
    <property type="protein sequence ID" value="CAB4015886.1"/>
    <property type="molecule type" value="Genomic_DNA"/>
</dbReference>
<dbReference type="PROSITE" id="PS00879">
    <property type="entry name" value="ODR_DC_2_2"/>
    <property type="match status" value="1"/>
</dbReference>
<reference evidence="4" key="1">
    <citation type="submission" date="2020-04" db="EMBL/GenBank/DDBJ databases">
        <authorList>
            <person name="Alioto T."/>
            <person name="Alioto T."/>
            <person name="Gomez Garrido J."/>
        </authorList>
    </citation>
    <scope>NUCLEOTIDE SEQUENCE</scope>
    <source>
        <strain evidence="4">A484AB</strain>
    </source>
</reference>
<dbReference type="AlphaFoldDB" id="A0A7D9IXS5"/>
<gene>
    <name evidence="4" type="ORF">PACLA_8A020128</name>
</gene>
<dbReference type="InterPro" id="IPR022657">
    <property type="entry name" value="De-COase2_CS"/>
</dbReference>
<name>A0A7D9IXS5_PARCT</name>
<dbReference type="OrthoDB" id="5034579at2759"/>
<accession>A0A7D9IXS5</accession>
<dbReference type="GO" id="GO:0009089">
    <property type="term" value="P:lysine biosynthetic process via diaminopimelate"/>
    <property type="evidence" value="ECO:0007669"/>
    <property type="project" value="TreeGrafter"/>
</dbReference>
<evidence type="ECO:0000256" key="1">
    <source>
        <dbReference type="ARBA" id="ARBA00001933"/>
    </source>
</evidence>
<dbReference type="PANTHER" id="PTHR43727:SF3">
    <property type="entry name" value="GROUP IV DECARBOXYLASE"/>
    <property type="match status" value="1"/>
</dbReference>
<dbReference type="InterPro" id="IPR009006">
    <property type="entry name" value="Ala_racemase/Decarboxylase_C"/>
</dbReference>
<comment type="caution">
    <text evidence="4">The sequence shown here is derived from an EMBL/GenBank/DDBJ whole genome shotgun (WGS) entry which is preliminary data.</text>
</comment>
<proteinExistence type="predicted"/>
<evidence type="ECO:0000313" key="5">
    <source>
        <dbReference type="Proteomes" id="UP001152795"/>
    </source>
</evidence>
<evidence type="ECO:0000259" key="3">
    <source>
        <dbReference type="Pfam" id="PF02784"/>
    </source>
</evidence>
<evidence type="ECO:0000313" key="4">
    <source>
        <dbReference type="EMBL" id="CAB4015886.1"/>
    </source>
</evidence>
<comment type="cofactor">
    <cofactor evidence="1">
        <name>pyridoxal 5'-phosphate</name>
        <dbReference type="ChEBI" id="CHEBI:597326"/>
    </cofactor>
</comment>
<evidence type="ECO:0000256" key="2">
    <source>
        <dbReference type="ARBA" id="ARBA00022898"/>
    </source>
</evidence>
<sequence>MTTEVLFSESKSTIGLRVNPIVGDGDIKELSCASETSKFGIPMTEELKKKITEYYIQHSWLTALHVHIGSQSFDGEQLSKGLKKAVALALKINGKVGRNQVCVFDIGGGYPVNRKDDTITPTFYEYADILRKEIPELFPEYGVFKKVVTEFGQALNAKAGWLASRVEYVKPSGNEELRIALTHVGADLCMRTCYLPQQKKYQRRVRVFNNNGQAKTGTEKRYNIAGPLCFSGDVLKYDALLPEVERGDYLVLLDCGANSLSVLNRHCSRFAPSVFGYRTTKNGEVNFVVLKEAETKDELLKFLGGGKNEDK</sequence>
<dbReference type="SUPFAM" id="SSF50621">
    <property type="entry name" value="Alanine racemase C-terminal domain-like"/>
    <property type="match status" value="1"/>
</dbReference>
<dbReference type="Gene3D" id="3.20.20.10">
    <property type="entry name" value="Alanine racemase"/>
    <property type="match status" value="1"/>
</dbReference>
<feature type="domain" description="Orn/DAP/Arg decarboxylase 2 N-terminal" evidence="3">
    <location>
        <begin position="11"/>
        <end position="156"/>
    </location>
</feature>